<reference evidence="1" key="2">
    <citation type="submission" date="2023-06" db="EMBL/GenBank/DDBJ databases">
        <authorList>
            <person name="Ma L."/>
            <person name="Liu K.-W."/>
            <person name="Li Z."/>
            <person name="Hsiao Y.-Y."/>
            <person name="Qi Y."/>
            <person name="Fu T."/>
            <person name="Tang G."/>
            <person name="Zhang D."/>
            <person name="Sun W.-H."/>
            <person name="Liu D.-K."/>
            <person name="Li Y."/>
            <person name="Chen G.-Z."/>
            <person name="Liu X.-D."/>
            <person name="Liao X.-Y."/>
            <person name="Jiang Y.-T."/>
            <person name="Yu X."/>
            <person name="Hao Y."/>
            <person name="Huang J."/>
            <person name="Zhao X.-W."/>
            <person name="Ke S."/>
            <person name="Chen Y.-Y."/>
            <person name="Wu W.-L."/>
            <person name="Hsu J.-L."/>
            <person name="Lin Y.-F."/>
            <person name="Huang M.-D."/>
            <person name="Li C.-Y."/>
            <person name="Huang L."/>
            <person name="Wang Z.-W."/>
            <person name="Zhao X."/>
            <person name="Zhong W.-Y."/>
            <person name="Peng D.-H."/>
            <person name="Ahmad S."/>
            <person name="Lan S."/>
            <person name="Zhang J.-S."/>
            <person name="Tsai W.-C."/>
            <person name="Van De Peer Y."/>
            <person name="Liu Z.-J."/>
        </authorList>
    </citation>
    <scope>NUCLEOTIDE SEQUENCE</scope>
    <source>
        <strain evidence="1">CP</strain>
        <tissue evidence="1">Leaves</tissue>
    </source>
</reference>
<sequence>MSHENNQPFIYGVPLHGGVLVSGSSSASATKINMASSALAIISLLRGSGLDPVALQDQVRSINSISNQLITKMRLPKITKYIGKSISEEGVIAQIKQHSIPSKDIFSPKIIGRPEEIQKGP</sequence>
<dbReference type="AlphaFoldDB" id="A0AAV9E0V8"/>
<protein>
    <submittedName>
        <fullName evidence="1">Uncharacterized protein</fullName>
    </submittedName>
</protein>
<reference evidence="1" key="1">
    <citation type="journal article" date="2023" name="Nat. Commun.">
        <title>Diploid and tetraploid genomes of Acorus and the evolution of monocots.</title>
        <authorList>
            <person name="Ma L."/>
            <person name="Liu K.W."/>
            <person name="Li Z."/>
            <person name="Hsiao Y.Y."/>
            <person name="Qi Y."/>
            <person name="Fu T."/>
            <person name="Tang G.D."/>
            <person name="Zhang D."/>
            <person name="Sun W.H."/>
            <person name="Liu D.K."/>
            <person name="Li Y."/>
            <person name="Chen G.Z."/>
            <person name="Liu X.D."/>
            <person name="Liao X.Y."/>
            <person name="Jiang Y.T."/>
            <person name="Yu X."/>
            <person name="Hao Y."/>
            <person name="Huang J."/>
            <person name="Zhao X.W."/>
            <person name="Ke S."/>
            <person name="Chen Y.Y."/>
            <person name="Wu W.L."/>
            <person name="Hsu J.L."/>
            <person name="Lin Y.F."/>
            <person name="Huang M.D."/>
            <person name="Li C.Y."/>
            <person name="Huang L."/>
            <person name="Wang Z.W."/>
            <person name="Zhao X."/>
            <person name="Zhong W.Y."/>
            <person name="Peng D.H."/>
            <person name="Ahmad S."/>
            <person name="Lan S."/>
            <person name="Zhang J.S."/>
            <person name="Tsai W.C."/>
            <person name="Van de Peer Y."/>
            <person name="Liu Z.J."/>
        </authorList>
    </citation>
    <scope>NUCLEOTIDE SEQUENCE</scope>
    <source>
        <strain evidence="1">CP</strain>
    </source>
</reference>
<gene>
    <name evidence="1" type="ORF">QJS10_CPA10g00222</name>
</gene>
<evidence type="ECO:0000313" key="2">
    <source>
        <dbReference type="Proteomes" id="UP001180020"/>
    </source>
</evidence>
<dbReference type="EMBL" id="JAUJYO010000010">
    <property type="protein sequence ID" value="KAK1307024.1"/>
    <property type="molecule type" value="Genomic_DNA"/>
</dbReference>
<accession>A0AAV9E0V8</accession>
<name>A0AAV9E0V8_ACOCL</name>
<dbReference type="Proteomes" id="UP001180020">
    <property type="component" value="Unassembled WGS sequence"/>
</dbReference>
<keyword evidence="2" id="KW-1185">Reference proteome</keyword>
<evidence type="ECO:0000313" key="1">
    <source>
        <dbReference type="EMBL" id="KAK1307024.1"/>
    </source>
</evidence>
<organism evidence="1 2">
    <name type="scientific">Acorus calamus</name>
    <name type="common">Sweet flag</name>
    <dbReference type="NCBI Taxonomy" id="4465"/>
    <lineage>
        <taxon>Eukaryota</taxon>
        <taxon>Viridiplantae</taxon>
        <taxon>Streptophyta</taxon>
        <taxon>Embryophyta</taxon>
        <taxon>Tracheophyta</taxon>
        <taxon>Spermatophyta</taxon>
        <taxon>Magnoliopsida</taxon>
        <taxon>Liliopsida</taxon>
        <taxon>Acoraceae</taxon>
        <taxon>Acorus</taxon>
    </lineage>
</organism>
<proteinExistence type="predicted"/>
<comment type="caution">
    <text evidence="1">The sequence shown here is derived from an EMBL/GenBank/DDBJ whole genome shotgun (WGS) entry which is preliminary data.</text>
</comment>